<dbReference type="RefSeq" id="WP_342627878.1">
    <property type="nucleotide sequence ID" value="NZ_CP152276.1"/>
</dbReference>
<keyword evidence="4" id="KW-1185">Reference proteome</keyword>
<keyword evidence="2" id="KW-0732">Signal</keyword>
<proteinExistence type="predicted"/>
<evidence type="ECO:0000313" key="4">
    <source>
        <dbReference type="Proteomes" id="UP001449795"/>
    </source>
</evidence>
<sequence length="453" mass="46957">MARWTYVLAVPLALYTLVPPVVVAQSVTAQTPAAPHAATTHVSKEELRQMVAPIALYPDALLTQILAASTYPLEIVMADRWVRAPGNGTLKGDALIRALDGQDWDASVKSLVPFPDILHTMSENIDWTQKLGEAFLAQQSDVLAAVQALRGRAEAAGTLKSTARQTVTHEGPNYVITPAQPDTVYVPAYDPNVAYGTWPDPSYPPAYYPPPTGAYAASALATGLAFGAGIAITNSLWGWGQPNWGAGNVNINASRFNGINANRYNNFRANGAAVTSGNWQHNPDHRRGVAYANPQVRQQYRPGTGANSAQREAFRGRAAPGTSNIGQNRQAPTRRGNAGAIQRPNAGAGNRPNIRPPAGGGGTAQALRNSPRTGGEGRFSGAGSQNRRASAGAPAFQSIGNGAGARAQAAQGRASRASMSGAGAARGGGMRGGGGGGMRGGGMRGGGGRRGGR</sequence>
<accession>A0ABZ3D2V2</accession>
<organism evidence="3 4">
    <name type="scientific">Nguyenibacter vanlangensis</name>
    <dbReference type="NCBI Taxonomy" id="1216886"/>
    <lineage>
        <taxon>Bacteria</taxon>
        <taxon>Pseudomonadati</taxon>
        <taxon>Pseudomonadota</taxon>
        <taxon>Alphaproteobacteria</taxon>
        <taxon>Acetobacterales</taxon>
        <taxon>Acetobacteraceae</taxon>
        <taxon>Nguyenibacter</taxon>
    </lineage>
</organism>
<dbReference type="EMBL" id="CP152276">
    <property type="protein sequence ID" value="XAE42074.1"/>
    <property type="molecule type" value="Genomic_DNA"/>
</dbReference>
<dbReference type="PANTHER" id="PTHR40269:SF1">
    <property type="entry name" value="OUTER MEMBRANE PROTEIN"/>
    <property type="match status" value="1"/>
</dbReference>
<dbReference type="InterPro" id="IPR021728">
    <property type="entry name" value="DUF3300"/>
</dbReference>
<reference evidence="3 4" key="1">
    <citation type="submission" date="2024-04" db="EMBL/GenBank/DDBJ databases">
        <title>Complete genome sequence of Nguyenibacter vanlangesis HBCM-1154, a strain capable of nitrogen fixation, IAA production, and phosphorus solubilization isolated from sugarcane soil.</title>
        <authorList>
            <person name="MY HANH P."/>
        </authorList>
    </citation>
    <scope>NUCLEOTIDE SEQUENCE [LARGE SCALE GENOMIC DNA]</scope>
    <source>
        <strain evidence="3 4">HBCM 1154</strain>
    </source>
</reference>
<gene>
    <name evidence="3" type="ORF">AAC691_17655</name>
</gene>
<feature type="signal peptide" evidence="2">
    <location>
        <begin position="1"/>
        <end position="24"/>
    </location>
</feature>
<name>A0ABZ3D2V2_9PROT</name>
<evidence type="ECO:0000256" key="1">
    <source>
        <dbReference type="SAM" id="MobiDB-lite"/>
    </source>
</evidence>
<feature type="compositionally biased region" description="Low complexity" evidence="1">
    <location>
        <begin position="404"/>
        <end position="423"/>
    </location>
</feature>
<feature type="compositionally biased region" description="Gly residues" evidence="1">
    <location>
        <begin position="424"/>
        <end position="453"/>
    </location>
</feature>
<feature type="chain" id="PRO_5046056897" evidence="2">
    <location>
        <begin position="25"/>
        <end position="453"/>
    </location>
</feature>
<dbReference type="Pfam" id="PF11737">
    <property type="entry name" value="DUF3300"/>
    <property type="match status" value="1"/>
</dbReference>
<feature type="region of interest" description="Disordered" evidence="1">
    <location>
        <begin position="316"/>
        <end position="453"/>
    </location>
</feature>
<evidence type="ECO:0000256" key="2">
    <source>
        <dbReference type="SAM" id="SignalP"/>
    </source>
</evidence>
<dbReference type="Proteomes" id="UP001449795">
    <property type="component" value="Chromosome"/>
</dbReference>
<dbReference type="PANTHER" id="PTHR40269">
    <property type="entry name" value="OUTER MEMBRANE PROTEIN-RELATED"/>
    <property type="match status" value="1"/>
</dbReference>
<protein>
    <submittedName>
        <fullName evidence="3">DUF3300 domain-containing protein</fullName>
    </submittedName>
</protein>
<evidence type="ECO:0000313" key="3">
    <source>
        <dbReference type="EMBL" id="XAE42074.1"/>
    </source>
</evidence>
<feature type="compositionally biased region" description="Polar residues" evidence="1">
    <location>
        <begin position="321"/>
        <end position="331"/>
    </location>
</feature>